<proteinExistence type="inferred from homology"/>
<evidence type="ECO:0000256" key="6">
    <source>
        <dbReference type="ARBA" id="ARBA00067332"/>
    </source>
</evidence>
<evidence type="ECO:0000256" key="2">
    <source>
        <dbReference type="ARBA" id="ARBA00023015"/>
    </source>
</evidence>
<sequence>MALDKLTSMTIFREAAEQGSLAAAARRQGMSAEMASRHLKSLEDRLGVRLLNRSTRKLALTPAGQAYLSRCATILDEIASTEAEAATLQIKPTGLLRLTAPLAFANAVLLPALDRYLDTYPGVSLSLDLTERVADVIGEGIDVALRLGTLPDSALTARRLAEFALLLVASPEYLASIPGLSKPEDLEGHDVLIYTQTARPNQITLANADGQQVSIRLSGRVSASDIAFLLDLARRGRGPLLAPSFMVEDDLREGRLQRILPIWSARSLPLNAILPSRSLVPSTTRSFVDFMSEWFRT</sequence>
<dbReference type="InterPro" id="IPR000847">
    <property type="entry name" value="LysR_HTH_N"/>
</dbReference>
<evidence type="ECO:0000256" key="5">
    <source>
        <dbReference type="ARBA" id="ARBA00054626"/>
    </source>
</evidence>
<accession>A0A504TS57</accession>
<reference evidence="9 10" key="1">
    <citation type="submission" date="2019-06" db="EMBL/GenBank/DDBJ databases">
        <title>Rhizobium sp. CL12 isolated from roots of soybean.</title>
        <authorList>
            <person name="Wang C."/>
        </authorList>
    </citation>
    <scope>NUCLEOTIDE SEQUENCE [LARGE SCALE GENOMIC DNA]</scope>
    <source>
        <strain evidence="9 10">CL12</strain>
    </source>
</reference>
<evidence type="ECO:0000313" key="9">
    <source>
        <dbReference type="EMBL" id="TPP04949.1"/>
    </source>
</evidence>
<evidence type="ECO:0000259" key="8">
    <source>
        <dbReference type="PROSITE" id="PS50931"/>
    </source>
</evidence>
<keyword evidence="2" id="KW-0805">Transcription regulation</keyword>
<dbReference type="AlphaFoldDB" id="A0A504TS57"/>
<gene>
    <name evidence="9" type="ORF">FJQ55_21205</name>
</gene>
<comment type="similarity">
    <text evidence="1">Belongs to the LysR transcriptional regulatory family.</text>
</comment>
<keyword evidence="10" id="KW-1185">Reference proteome</keyword>
<dbReference type="InterPro" id="IPR036388">
    <property type="entry name" value="WH-like_DNA-bd_sf"/>
</dbReference>
<feature type="domain" description="HTH lysR-type" evidence="8">
    <location>
        <begin position="4"/>
        <end position="61"/>
    </location>
</feature>
<dbReference type="PANTHER" id="PTHR30537">
    <property type="entry name" value="HTH-TYPE TRANSCRIPTIONAL REGULATOR"/>
    <property type="match status" value="1"/>
</dbReference>
<dbReference type="RefSeq" id="WP_140831767.1">
    <property type="nucleotide sequence ID" value="NZ_VFYP01000006.1"/>
</dbReference>
<dbReference type="GO" id="GO:0003700">
    <property type="term" value="F:DNA-binding transcription factor activity"/>
    <property type="evidence" value="ECO:0007669"/>
    <property type="project" value="InterPro"/>
</dbReference>
<dbReference type="InterPro" id="IPR005119">
    <property type="entry name" value="LysR_subst-bd"/>
</dbReference>
<evidence type="ECO:0000313" key="10">
    <source>
        <dbReference type="Proteomes" id="UP000316429"/>
    </source>
</evidence>
<dbReference type="OrthoDB" id="9813056at2"/>
<name>A0A504TS57_9HYPH</name>
<comment type="caution">
    <text evidence="9">The sequence shown here is derived from an EMBL/GenBank/DDBJ whole genome shotgun (WGS) entry which is preliminary data.</text>
</comment>
<evidence type="ECO:0000256" key="3">
    <source>
        <dbReference type="ARBA" id="ARBA00023125"/>
    </source>
</evidence>
<dbReference type="Gene3D" id="1.10.10.10">
    <property type="entry name" value="Winged helix-like DNA-binding domain superfamily/Winged helix DNA-binding domain"/>
    <property type="match status" value="1"/>
</dbReference>
<dbReference type="InterPro" id="IPR058163">
    <property type="entry name" value="LysR-type_TF_proteobact-type"/>
</dbReference>
<dbReference type="SUPFAM" id="SSF53850">
    <property type="entry name" value="Periplasmic binding protein-like II"/>
    <property type="match status" value="1"/>
</dbReference>
<keyword evidence="4" id="KW-0804">Transcription</keyword>
<dbReference type="PROSITE" id="PS50931">
    <property type="entry name" value="HTH_LYSR"/>
    <property type="match status" value="1"/>
</dbReference>
<dbReference type="Gene3D" id="3.40.190.290">
    <property type="match status" value="1"/>
</dbReference>
<dbReference type="PANTHER" id="PTHR30537:SF5">
    <property type="entry name" value="HTH-TYPE TRANSCRIPTIONAL ACTIVATOR TTDR-RELATED"/>
    <property type="match status" value="1"/>
</dbReference>
<dbReference type="Pfam" id="PF03466">
    <property type="entry name" value="LysR_substrate"/>
    <property type="match status" value="1"/>
</dbReference>
<evidence type="ECO:0000256" key="1">
    <source>
        <dbReference type="ARBA" id="ARBA00009437"/>
    </source>
</evidence>
<evidence type="ECO:0000256" key="7">
    <source>
        <dbReference type="ARBA" id="ARBA00083243"/>
    </source>
</evidence>
<dbReference type="Proteomes" id="UP000316429">
    <property type="component" value="Unassembled WGS sequence"/>
</dbReference>
<dbReference type="SUPFAM" id="SSF46785">
    <property type="entry name" value="Winged helix' DNA-binding domain"/>
    <property type="match status" value="1"/>
</dbReference>
<evidence type="ECO:0000256" key="4">
    <source>
        <dbReference type="ARBA" id="ARBA00023163"/>
    </source>
</evidence>
<dbReference type="FunFam" id="1.10.10.10:FF:000001">
    <property type="entry name" value="LysR family transcriptional regulator"/>
    <property type="match status" value="1"/>
</dbReference>
<keyword evidence="3" id="KW-0238">DNA-binding</keyword>
<dbReference type="GO" id="GO:0006351">
    <property type="term" value="P:DNA-templated transcription"/>
    <property type="evidence" value="ECO:0007669"/>
    <property type="project" value="TreeGrafter"/>
</dbReference>
<dbReference type="InterPro" id="IPR036390">
    <property type="entry name" value="WH_DNA-bd_sf"/>
</dbReference>
<organism evidence="9 10">
    <name type="scientific">Rhizobium glycinendophyticum</name>
    <dbReference type="NCBI Taxonomy" id="2589807"/>
    <lineage>
        <taxon>Bacteria</taxon>
        <taxon>Pseudomonadati</taxon>
        <taxon>Pseudomonadota</taxon>
        <taxon>Alphaproteobacteria</taxon>
        <taxon>Hyphomicrobiales</taxon>
        <taxon>Rhizobiaceae</taxon>
        <taxon>Rhizobium/Agrobacterium group</taxon>
        <taxon>Rhizobium</taxon>
    </lineage>
</organism>
<dbReference type="Pfam" id="PF00126">
    <property type="entry name" value="HTH_1"/>
    <property type="match status" value="1"/>
</dbReference>
<comment type="function">
    <text evidence="5">Transcriptional regulator of the ttuABCDE tartrate utilization operon.</text>
</comment>
<dbReference type="GO" id="GO:0043565">
    <property type="term" value="F:sequence-specific DNA binding"/>
    <property type="evidence" value="ECO:0007669"/>
    <property type="project" value="TreeGrafter"/>
</dbReference>
<dbReference type="EMBL" id="VFYP01000006">
    <property type="protein sequence ID" value="TPP04949.1"/>
    <property type="molecule type" value="Genomic_DNA"/>
</dbReference>
<protein>
    <recommendedName>
        <fullName evidence="6">HTH-type transcriptional regulator TtuA</fullName>
    </recommendedName>
    <alternativeName>
        <fullName evidence="7">Tartrate utilization transcriptional regulator</fullName>
    </alternativeName>
</protein>
<dbReference type="CDD" id="cd08422">
    <property type="entry name" value="PBP2_CrgA_like"/>
    <property type="match status" value="1"/>
</dbReference>